<organism evidence="1 2">
    <name type="scientific">Agrocybe pediades</name>
    <dbReference type="NCBI Taxonomy" id="84607"/>
    <lineage>
        <taxon>Eukaryota</taxon>
        <taxon>Fungi</taxon>
        <taxon>Dikarya</taxon>
        <taxon>Basidiomycota</taxon>
        <taxon>Agaricomycotina</taxon>
        <taxon>Agaricomycetes</taxon>
        <taxon>Agaricomycetidae</taxon>
        <taxon>Agaricales</taxon>
        <taxon>Agaricineae</taxon>
        <taxon>Strophariaceae</taxon>
        <taxon>Agrocybe</taxon>
    </lineage>
</organism>
<gene>
    <name evidence="1" type="ORF">D9613_011636</name>
</gene>
<keyword evidence="2" id="KW-1185">Reference proteome</keyword>
<reference evidence="1 2" key="1">
    <citation type="submission" date="2019-12" db="EMBL/GenBank/DDBJ databases">
        <authorList>
            <person name="Floudas D."/>
            <person name="Bentzer J."/>
            <person name="Ahren D."/>
            <person name="Johansson T."/>
            <person name="Persson P."/>
            <person name="Tunlid A."/>
        </authorList>
    </citation>
    <scope>NUCLEOTIDE SEQUENCE [LARGE SCALE GENOMIC DNA]</scope>
    <source>
        <strain evidence="1 2">CBS 102.39</strain>
    </source>
</reference>
<evidence type="ECO:0000313" key="2">
    <source>
        <dbReference type="Proteomes" id="UP000521872"/>
    </source>
</evidence>
<protein>
    <submittedName>
        <fullName evidence="1">Uncharacterized protein</fullName>
    </submittedName>
</protein>
<proteinExistence type="predicted"/>
<evidence type="ECO:0000313" key="1">
    <source>
        <dbReference type="EMBL" id="KAF4618162.1"/>
    </source>
</evidence>
<name>A0A8H4VQB6_9AGAR</name>
<sequence>MGSFLSYCCCCCRDPADEYYRSGSQSFQQYLSNNMLADLHEAIRNFQTCLDLHLETREILTIQGKAEPREFSQKMAETYRALCMAVLSRYYVLRRKEDLDHIKNLDLSLFREWAHQYPNGYAAVLINCGTAYSWAYMSATQVAFQQLHASDRQLQQDDQDLWPMVCDRFKRVLQLQDGVGGMTTVLRCKASMELAATELQHYQYCRTIGKPNATALNDSISHFRLAVQFFSRLAEDDPYRRENYAKCLKDLATAHYKRYLEGIPQDPGDLDQSIVHFKDVLHQFETMQPQPQDNDMLKRLCIECLHSLATAFYKRYTLVKDQHWPQLRYLTVPNAALPQACLLDLEEARKMEDKAKGLLGSFDPGERTMLGLNELYADVNELMGVLIEHQAAVTPLSSRPGSAGSNPF</sequence>
<dbReference type="AlphaFoldDB" id="A0A8H4VQB6"/>
<accession>A0A8H4VQB6</accession>
<comment type="caution">
    <text evidence="1">The sequence shown here is derived from an EMBL/GenBank/DDBJ whole genome shotgun (WGS) entry which is preliminary data.</text>
</comment>
<dbReference type="EMBL" id="JAACJL010000018">
    <property type="protein sequence ID" value="KAF4618162.1"/>
    <property type="molecule type" value="Genomic_DNA"/>
</dbReference>
<dbReference type="Proteomes" id="UP000521872">
    <property type="component" value="Unassembled WGS sequence"/>
</dbReference>